<gene>
    <name evidence="2" type="ORF">TWF481_011508</name>
</gene>
<evidence type="ECO:0000256" key="1">
    <source>
        <dbReference type="SAM" id="MobiDB-lite"/>
    </source>
</evidence>
<keyword evidence="3" id="KW-1185">Reference proteome</keyword>
<evidence type="ECO:0000313" key="2">
    <source>
        <dbReference type="EMBL" id="KAK6498937.1"/>
    </source>
</evidence>
<dbReference type="Proteomes" id="UP001370758">
    <property type="component" value="Unassembled WGS sequence"/>
</dbReference>
<dbReference type="AlphaFoldDB" id="A0AAV9VYR9"/>
<comment type="caution">
    <text evidence="2">The sequence shown here is derived from an EMBL/GenBank/DDBJ whole genome shotgun (WGS) entry which is preliminary data.</text>
</comment>
<organism evidence="2 3">
    <name type="scientific">Arthrobotrys musiformis</name>
    <dbReference type="NCBI Taxonomy" id="47236"/>
    <lineage>
        <taxon>Eukaryota</taxon>
        <taxon>Fungi</taxon>
        <taxon>Dikarya</taxon>
        <taxon>Ascomycota</taxon>
        <taxon>Pezizomycotina</taxon>
        <taxon>Orbiliomycetes</taxon>
        <taxon>Orbiliales</taxon>
        <taxon>Orbiliaceae</taxon>
        <taxon>Arthrobotrys</taxon>
    </lineage>
</organism>
<evidence type="ECO:0000313" key="3">
    <source>
        <dbReference type="Proteomes" id="UP001370758"/>
    </source>
</evidence>
<reference evidence="2 3" key="1">
    <citation type="submission" date="2023-08" db="EMBL/GenBank/DDBJ databases">
        <authorList>
            <person name="Palmer J.M."/>
        </authorList>
    </citation>
    <scope>NUCLEOTIDE SEQUENCE [LARGE SCALE GENOMIC DNA]</scope>
    <source>
        <strain evidence="2 3">TWF481</strain>
    </source>
</reference>
<accession>A0AAV9VYR9</accession>
<proteinExistence type="predicted"/>
<dbReference type="EMBL" id="JAVHJL010000008">
    <property type="protein sequence ID" value="KAK6498937.1"/>
    <property type="molecule type" value="Genomic_DNA"/>
</dbReference>
<feature type="region of interest" description="Disordered" evidence="1">
    <location>
        <begin position="507"/>
        <end position="532"/>
    </location>
</feature>
<protein>
    <submittedName>
        <fullName evidence="2">Uncharacterized protein</fullName>
    </submittedName>
</protein>
<feature type="compositionally biased region" description="Basic and acidic residues" evidence="1">
    <location>
        <begin position="507"/>
        <end position="516"/>
    </location>
</feature>
<feature type="region of interest" description="Disordered" evidence="1">
    <location>
        <begin position="1"/>
        <end position="24"/>
    </location>
</feature>
<sequence length="532" mass="60327">MSAANSDQPVKYVEHPPPAGLEDMEPLTRKQWSLWMELVYDTLIDPEKYSQEVYSKGGKWVHPQLKDIDPTNQLCRSDVKYDPPNSTFLNPNYWGNRKNLTHFINERACNDGRKFTPAGAPIQWTGFPKIMDWGVFVGTHKKTGEESYVAAKVNGSWLTPGSGDGNNVYWQADQFRVFQDEYLEWAVTRDENGHLKKATFTCEGPEYWRTLAKHEPEKVVKLYQSFVPESEWPKITKEALWTATVNGEAAYNPENEWNSPQPGNGYIAHLIHPNSTLADEVEIVAQATIKRPPEFEVNEETLCVHGGFGEQYRNSDPTIGWSTYGVCDMSDTCGTAVSLGEPIGLYIQSWDSEKFKGPEGFDISECWQPVRPNPDPKSAGPWVRVEFRVPDHYDFGLEALEVADSSGDWHQLKYGSQIAEHITIGVGYSTSVATTEAREKPAYDPEDWERLKEVIKDPKVVAGYKIDRSQFWHYMSYKVFSKAGQDTEGESAWYRWSQTYNNITFARRKDGGDTGDRLGPVKPAPGEVDGDF</sequence>
<name>A0AAV9VYR9_9PEZI</name>